<dbReference type="PROSITE" id="PS00737">
    <property type="entry name" value="THIOLASE_2"/>
    <property type="match status" value="1"/>
</dbReference>
<feature type="active site" description="Proton acceptor" evidence="8">
    <location>
        <position position="344"/>
    </location>
</feature>
<dbReference type="Gene3D" id="3.40.47.10">
    <property type="match status" value="1"/>
</dbReference>
<dbReference type="InterPro" id="IPR020616">
    <property type="entry name" value="Thiolase_N"/>
</dbReference>
<dbReference type="GO" id="GO:0006635">
    <property type="term" value="P:fatty acid beta-oxidation"/>
    <property type="evidence" value="ECO:0007669"/>
    <property type="project" value="TreeGrafter"/>
</dbReference>
<gene>
    <name evidence="13" type="ORF">caldi_00800</name>
</gene>
<dbReference type="InterPro" id="IPR050215">
    <property type="entry name" value="Thiolase-like_sf_Thiolase"/>
</dbReference>
<comment type="catalytic activity">
    <reaction evidence="7">
        <text>2 acetyl-CoA = acetoacetyl-CoA + CoA</text>
        <dbReference type="Rhea" id="RHEA:21036"/>
        <dbReference type="ChEBI" id="CHEBI:57286"/>
        <dbReference type="ChEBI" id="CHEBI:57287"/>
        <dbReference type="ChEBI" id="CHEBI:57288"/>
        <dbReference type="EC" id="2.3.1.9"/>
    </reaction>
</comment>
<name>A0AA35CKH8_9FIRM</name>
<comment type="subcellular location">
    <subcellularLocation>
        <location evidence="1">Cytoplasm</location>
    </subcellularLocation>
</comment>
<dbReference type="SUPFAM" id="SSF53901">
    <property type="entry name" value="Thiolase-like"/>
    <property type="match status" value="2"/>
</dbReference>
<dbReference type="PANTHER" id="PTHR43853">
    <property type="entry name" value="3-KETOACYL-COA THIOLASE, PEROXISOMAL"/>
    <property type="match status" value="1"/>
</dbReference>
<dbReference type="FunFam" id="3.40.47.10:FF:000010">
    <property type="entry name" value="Acetyl-CoA acetyltransferase (Thiolase)"/>
    <property type="match status" value="1"/>
</dbReference>
<evidence type="ECO:0000256" key="2">
    <source>
        <dbReference type="ARBA" id="ARBA00010982"/>
    </source>
</evidence>
<evidence type="ECO:0000259" key="12">
    <source>
        <dbReference type="Pfam" id="PF02803"/>
    </source>
</evidence>
<dbReference type="Proteomes" id="UP001163687">
    <property type="component" value="Chromosome"/>
</dbReference>
<sequence length="389" mass="40903">MDEAVIVSGARTAVARENGALRDLAPHQFGAHVVKAALARAGVDGREVDEVLFGNVMAGGGNIARLTALEAGLPFEVPAMTVDRQCGSGLQAICTAAQGIRLGEWRIVIAGGTESMTRAPYLLERPAAPYSRVPPRFVRPQLSPEWIGDPPMGITAENVAERYGISREDQDAFALRSQQNAARALADGRFAGQIVPIDVPAGKGETRRFEVDEHPRPDTTMEKLSRLPPAFKPGGTVTAGNSSGINDGAAAVIVMSSREAERRGLRPLGRLVGWAVAGVDPNIMGMGPVPAVRKVLERTGLGLDDLDVIELNEAFAAQAVACIRELGLDMERVNPNGGAIALGHPVGATGAILTLKALYELRRSGGRYGLVTACIGGGQGIAAIFERID</sequence>
<reference evidence="13" key="1">
    <citation type="submission" date="2022-03" db="EMBL/GenBank/DDBJ databases">
        <title>Complete genome sequence of Caldinitratiruptor microaerophilus.</title>
        <authorList>
            <person name="Mukaiyama R."/>
            <person name="Nishiyama T."/>
            <person name="Ueda K."/>
        </authorList>
    </citation>
    <scope>NUCLEOTIDE SEQUENCE</scope>
    <source>
        <strain evidence="13">JCM 16183</strain>
    </source>
</reference>
<dbReference type="PROSITE" id="PS00099">
    <property type="entry name" value="THIOLASE_3"/>
    <property type="match status" value="1"/>
</dbReference>
<dbReference type="GO" id="GO:0003985">
    <property type="term" value="F:acetyl-CoA C-acetyltransferase activity"/>
    <property type="evidence" value="ECO:0007669"/>
    <property type="project" value="UniProtKB-EC"/>
</dbReference>
<dbReference type="InterPro" id="IPR002155">
    <property type="entry name" value="Thiolase"/>
</dbReference>
<dbReference type="PANTHER" id="PTHR43853:SF2">
    <property type="entry name" value="3-OXOADIPYL-COA_3-OXO-5,6-DEHYDROSUBERYL-COA THIOLASE"/>
    <property type="match status" value="1"/>
</dbReference>
<dbReference type="NCBIfam" id="TIGR01930">
    <property type="entry name" value="AcCoA-C-Actrans"/>
    <property type="match status" value="1"/>
</dbReference>
<dbReference type="GO" id="GO:0005737">
    <property type="term" value="C:cytoplasm"/>
    <property type="evidence" value="ECO:0007669"/>
    <property type="project" value="UniProtKB-SubCell"/>
</dbReference>
<evidence type="ECO:0000313" key="13">
    <source>
        <dbReference type="EMBL" id="BDG58990.1"/>
    </source>
</evidence>
<dbReference type="EMBL" id="AP025628">
    <property type="protein sequence ID" value="BDG58990.1"/>
    <property type="molecule type" value="Genomic_DNA"/>
</dbReference>
<evidence type="ECO:0000256" key="6">
    <source>
        <dbReference type="ARBA" id="ARBA00044137"/>
    </source>
</evidence>
<feature type="active site" description="Acyl-thioester intermediate" evidence="8">
    <location>
        <position position="86"/>
    </location>
</feature>
<dbReference type="CDD" id="cd00751">
    <property type="entry name" value="thiolase"/>
    <property type="match status" value="1"/>
</dbReference>
<feature type="region of interest" description="Disordered" evidence="10">
    <location>
        <begin position="215"/>
        <end position="242"/>
    </location>
</feature>
<dbReference type="InterPro" id="IPR020613">
    <property type="entry name" value="Thiolase_CS"/>
</dbReference>
<evidence type="ECO:0000259" key="11">
    <source>
        <dbReference type="Pfam" id="PF00108"/>
    </source>
</evidence>
<evidence type="ECO:0000256" key="9">
    <source>
        <dbReference type="RuleBase" id="RU003557"/>
    </source>
</evidence>
<dbReference type="InterPro" id="IPR016039">
    <property type="entry name" value="Thiolase-like"/>
</dbReference>
<comment type="similarity">
    <text evidence="2 9">Belongs to the thiolase-like superfamily. Thiolase family.</text>
</comment>
<dbReference type="InterPro" id="IPR020617">
    <property type="entry name" value="Thiolase_C"/>
</dbReference>
<protein>
    <recommendedName>
        <fullName evidence="6">Acetyl-CoA acetyltransferase</fullName>
        <ecNumber evidence="5">2.3.1.16</ecNumber>
    </recommendedName>
</protein>
<dbReference type="GO" id="GO:0010124">
    <property type="term" value="P:phenylacetate catabolic process"/>
    <property type="evidence" value="ECO:0007669"/>
    <property type="project" value="TreeGrafter"/>
</dbReference>
<proteinExistence type="inferred from homology"/>
<evidence type="ECO:0000256" key="3">
    <source>
        <dbReference type="ARBA" id="ARBA00022679"/>
    </source>
</evidence>
<feature type="compositionally biased region" description="Basic and acidic residues" evidence="10">
    <location>
        <begin position="215"/>
        <end position="225"/>
    </location>
</feature>
<dbReference type="Pfam" id="PF00108">
    <property type="entry name" value="Thiolase_N"/>
    <property type="match status" value="1"/>
</dbReference>
<accession>A0AA35CKH8</accession>
<feature type="active site" description="Proton acceptor" evidence="8">
    <location>
        <position position="374"/>
    </location>
</feature>
<evidence type="ECO:0000256" key="7">
    <source>
        <dbReference type="ARBA" id="ARBA00051550"/>
    </source>
</evidence>
<dbReference type="AlphaFoldDB" id="A0AA35CKH8"/>
<evidence type="ECO:0000313" key="14">
    <source>
        <dbReference type="Proteomes" id="UP001163687"/>
    </source>
</evidence>
<feature type="domain" description="Thiolase N-terminal" evidence="11">
    <location>
        <begin position="5"/>
        <end position="257"/>
    </location>
</feature>
<evidence type="ECO:0000256" key="10">
    <source>
        <dbReference type="SAM" id="MobiDB-lite"/>
    </source>
</evidence>
<evidence type="ECO:0000256" key="8">
    <source>
        <dbReference type="PIRSR" id="PIRSR000429-1"/>
    </source>
</evidence>
<feature type="domain" description="Thiolase C-terminal" evidence="12">
    <location>
        <begin position="266"/>
        <end position="387"/>
    </location>
</feature>
<keyword evidence="4 9" id="KW-0012">Acyltransferase</keyword>
<evidence type="ECO:0000256" key="5">
    <source>
        <dbReference type="ARBA" id="ARBA00024073"/>
    </source>
</evidence>
<keyword evidence="14" id="KW-1185">Reference proteome</keyword>
<dbReference type="KEGG" id="cmic:caldi_00800"/>
<dbReference type="PIRSF" id="PIRSF000429">
    <property type="entry name" value="Ac-CoA_Ac_transf"/>
    <property type="match status" value="1"/>
</dbReference>
<organism evidence="13 14">
    <name type="scientific">Caldinitratiruptor microaerophilus</name>
    <dbReference type="NCBI Taxonomy" id="671077"/>
    <lineage>
        <taxon>Bacteria</taxon>
        <taxon>Bacillati</taxon>
        <taxon>Bacillota</taxon>
        <taxon>Clostridia</taxon>
        <taxon>Eubacteriales</taxon>
        <taxon>Symbiobacteriaceae</taxon>
        <taxon>Caldinitratiruptor</taxon>
    </lineage>
</organism>
<dbReference type="Pfam" id="PF02803">
    <property type="entry name" value="Thiolase_C"/>
    <property type="match status" value="1"/>
</dbReference>
<dbReference type="InterPro" id="IPR020610">
    <property type="entry name" value="Thiolase_AS"/>
</dbReference>
<evidence type="ECO:0000256" key="1">
    <source>
        <dbReference type="ARBA" id="ARBA00004496"/>
    </source>
</evidence>
<keyword evidence="3 9" id="KW-0808">Transferase</keyword>
<dbReference type="EC" id="2.3.1.16" evidence="5"/>
<evidence type="ECO:0000256" key="4">
    <source>
        <dbReference type="ARBA" id="ARBA00023315"/>
    </source>
</evidence>